<dbReference type="Proteomes" id="UP000823963">
    <property type="component" value="Unassembled WGS sequence"/>
</dbReference>
<keyword evidence="7" id="KW-0812">Transmembrane</keyword>
<dbReference type="SUPFAM" id="SSF74914">
    <property type="entry name" value="V-region of surface antigen I/II (SA I/II, PAC)"/>
    <property type="match status" value="1"/>
</dbReference>
<accession>A0A9D1UWN8</accession>
<keyword evidence="4" id="KW-0572">Peptidoglycan-anchor</keyword>
<feature type="compositionally biased region" description="Basic and acidic residues" evidence="6">
    <location>
        <begin position="949"/>
        <end position="974"/>
    </location>
</feature>
<evidence type="ECO:0000256" key="5">
    <source>
        <dbReference type="SAM" id="Coils"/>
    </source>
</evidence>
<name>A0A9D1UWN8_9LACO</name>
<comment type="caution">
    <text evidence="9">The sequence shown here is derived from an EMBL/GenBank/DDBJ whole genome shotgun (WGS) entry which is preliminary data.</text>
</comment>
<feature type="region of interest" description="Disordered" evidence="6">
    <location>
        <begin position="876"/>
        <end position="936"/>
    </location>
</feature>
<dbReference type="InterPro" id="IPR036234">
    <property type="entry name" value="SA_I/II_PAC_V_sf"/>
</dbReference>
<dbReference type="InterPro" id="IPR041495">
    <property type="entry name" value="Mub_B2"/>
</dbReference>
<evidence type="ECO:0000256" key="2">
    <source>
        <dbReference type="ARBA" id="ARBA00022525"/>
    </source>
</evidence>
<evidence type="ECO:0000256" key="7">
    <source>
        <dbReference type="SAM" id="Phobius"/>
    </source>
</evidence>
<evidence type="ECO:0000256" key="3">
    <source>
        <dbReference type="ARBA" id="ARBA00022729"/>
    </source>
</evidence>
<keyword evidence="2" id="KW-0964">Secreted</keyword>
<dbReference type="InterPro" id="IPR019931">
    <property type="entry name" value="LPXTG_anchor"/>
</dbReference>
<dbReference type="InterPro" id="IPR041324">
    <property type="entry name" value="AgI/II_N"/>
</dbReference>
<keyword evidence="7" id="KW-1133">Transmembrane helix</keyword>
<evidence type="ECO:0000256" key="6">
    <source>
        <dbReference type="SAM" id="MobiDB-lite"/>
    </source>
</evidence>
<protein>
    <recommendedName>
        <fullName evidence="8">Gram-positive cocci surface proteins LPxTG domain-containing protein</fullName>
    </recommendedName>
</protein>
<dbReference type="Pfam" id="PF18652">
    <property type="entry name" value="Adhesin_P1_N"/>
    <property type="match status" value="1"/>
</dbReference>
<dbReference type="AlphaFoldDB" id="A0A9D1UWN8"/>
<keyword evidence="7" id="KW-0472">Membrane</keyword>
<feature type="compositionally biased region" description="Polar residues" evidence="6">
    <location>
        <begin position="887"/>
        <end position="904"/>
    </location>
</feature>
<evidence type="ECO:0000256" key="4">
    <source>
        <dbReference type="ARBA" id="ARBA00023088"/>
    </source>
</evidence>
<feature type="coiled-coil region" evidence="5">
    <location>
        <begin position="142"/>
        <end position="169"/>
    </location>
</feature>
<dbReference type="Pfam" id="PF17965">
    <property type="entry name" value="MucBP_2"/>
    <property type="match status" value="2"/>
</dbReference>
<reference evidence="9" key="1">
    <citation type="journal article" date="2021" name="PeerJ">
        <title>Extensive microbial diversity within the chicken gut microbiome revealed by metagenomics and culture.</title>
        <authorList>
            <person name="Gilroy R."/>
            <person name="Ravi A."/>
            <person name="Getino M."/>
            <person name="Pursley I."/>
            <person name="Horton D.L."/>
            <person name="Alikhan N.F."/>
            <person name="Baker D."/>
            <person name="Gharbi K."/>
            <person name="Hall N."/>
            <person name="Watson M."/>
            <person name="Adriaenssens E.M."/>
            <person name="Foster-Nyarko E."/>
            <person name="Jarju S."/>
            <person name="Secka A."/>
            <person name="Antonio M."/>
            <person name="Oren A."/>
            <person name="Chaudhuri R.R."/>
            <person name="La Ragione R."/>
            <person name="Hildebrand F."/>
            <person name="Pallen M.J."/>
        </authorList>
    </citation>
    <scope>NUCLEOTIDE SEQUENCE</scope>
    <source>
        <strain evidence="9">6627</strain>
    </source>
</reference>
<proteinExistence type="predicted"/>
<feature type="region of interest" description="Disordered" evidence="6">
    <location>
        <begin position="949"/>
        <end position="985"/>
    </location>
</feature>
<feature type="domain" description="Gram-positive cocci surface proteins LPxTG" evidence="8">
    <location>
        <begin position="1080"/>
        <end position="1115"/>
    </location>
</feature>
<dbReference type="PROSITE" id="PS50847">
    <property type="entry name" value="GRAM_POS_ANCHORING"/>
    <property type="match status" value="1"/>
</dbReference>
<evidence type="ECO:0000256" key="1">
    <source>
        <dbReference type="ARBA" id="ARBA00022512"/>
    </source>
</evidence>
<feature type="compositionally biased region" description="Polar residues" evidence="6">
    <location>
        <begin position="918"/>
        <end position="932"/>
    </location>
</feature>
<evidence type="ECO:0000313" key="10">
    <source>
        <dbReference type="Proteomes" id="UP000823963"/>
    </source>
</evidence>
<dbReference type="InterPro" id="IPR041558">
    <property type="entry name" value="MucBP_2"/>
</dbReference>
<keyword evidence="5" id="KW-0175">Coiled coil</keyword>
<organism evidence="9 10">
    <name type="scientific">Candidatus Ligilactobacillus excrementigallinarum</name>
    <dbReference type="NCBI Taxonomy" id="2838641"/>
    <lineage>
        <taxon>Bacteria</taxon>
        <taxon>Bacillati</taxon>
        <taxon>Bacillota</taxon>
        <taxon>Bacilli</taxon>
        <taxon>Lactobacillales</taxon>
        <taxon>Lactobacillaceae</taxon>
        <taxon>Ligilactobacillus</taxon>
    </lineage>
</organism>
<dbReference type="Pfam" id="PF17966">
    <property type="entry name" value="Muc_B2"/>
    <property type="match status" value="2"/>
</dbReference>
<dbReference type="Gene3D" id="2.60.530.10">
    <property type="entry name" value="Major cell-surface adhesin PAc"/>
    <property type="match status" value="1"/>
</dbReference>
<dbReference type="Gene3D" id="3.10.20.470">
    <property type="match status" value="2"/>
</dbReference>
<keyword evidence="3" id="KW-0732">Signal</keyword>
<dbReference type="Gene3D" id="2.60.40.4300">
    <property type="match status" value="2"/>
</dbReference>
<sequence length="1115" mass="123668">MVERKMHYKKYKTEKFLLTAGLSTTLLTAGMWISDVHADSINASSSTASVAKTTAKASTNSIIQTGSMANTASIAQTSSSSSLSMTSSSISVASASKVLQSAVSDAKQTENVHVVKDPDKVISASTVPDGNAKIEQDYESQASSIKKQIAQQNEVNQKYQADLKHYQEITSQVPDKNTNITTGSISQNLKWNRSDGIQVQVTLNGSEAQQTVFQLDKSKTGMQETYINQVNLDSTNAVIISANDEKGISGKFATAEFNNLSNVSYIDQTGKTYRIARIEEIFSNLLPGTSGGSSIGTPNGRYKTPMIAIYNDPAEGFWYCNSDGVTVEYRFYDDQGNLINFNGNAYLAVASMDAWYSNDVNQTLGHQALTGYPAHVTKATALNDDARAIGLYGSSVTVHDGKTLYSDQTNTAASITDGGIVYPQNATSWQGKTNWDQPFSAEDIPYYGAGLIELTGNTNRIFYHVDRNQSDFNREVWVRTLAAIPQTAEPEKPQPVVPITIHYHVNHLKITEHAKVVYYDDTTHQVIQSETLSGELGSQSTYDAQKVIRELEQKHYQLISDAYSPTKGMIFNQDNGGIIDAQNTYFIRFVHQTEDVKQSETYNEEINFLKSKTNENLAPAVHKQLIFNRLGKKDLVTKQVSWGAWDYQLGIFKEFNVPEIAGYTVKQNTVDAIYILPAVTSQHDFVKNVYYDPQVEQISVVYLDQATGKILKNVTLSGDANSISDYQTATEINQLEAQHYRLIKDEFTATHGNVFQPDNLIKQYFVYFTHVIKIVNDSKIVTRTIKYRLEPKNDAPAAPTVVQKLEFTRNGQQDEVTGVIDWNNWSEMQAFEAVDAPQIIGFVPLQTQTQKMWVNANSGDLEQIIYYVPVKDTNPSHGNFQPEIPDSTKNPSFNNDNQIESTKNNSDENDSHSDENNIKYSQPESVSNSQITDPGFVETTGEQTALKDFGNHLTDKNSTSNEKKSAAKKSEHLNSVKKHAKQQESNDLAYQKLMHEEKMINHHQLKFNFNKSGHQMQSMDANTFNAQLSKTLINQMQNIIAAAAENSNSAVHADTVSGVKKALKKQTEGWMIAEGSTDGLPETGNTKYTQLIALCGAVIAAIAAAFGYADRKKQK</sequence>
<dbReference type="EMBL" id="DXFP01000023">
    <property type="protein sequence ID" value="HIX01724.1"/>
    <property type="molecule type" value="Genomic_DNA"/>
</dbReference>
<reference evidence="9" key="2">
    <citation type="submission" date="2021-04" db="EMBL/GenBank/DDBJ databases">
        <authorList>
            <person name="Gilroy R."/>
        </authorList>
    </citation>
    <scope>NUCLEOTIDE SEQUENCE</scope>
    <source>
        <strain evidence="9">6627</strain>
    </source>
</reference>
<evidence type="ECO:0000259" key="8">
    <source>
        <dbReference type="PROSITE" id="PS50847"/>
    </source>
</evidence>
<feature type="compositionally biased region" description="Basic and acidic residues" evidence="6">
    <location>
        <begin position="905"/>
        <end position="917"/>
    </location>
</feature>
<gene>
    <name evidence="9" type="ORF">H9861_03120</name>
</gene>
<keyword evidence="1" id="KW-0134">Cell wall</keyword>
<evidence type="ECO:0000313" key="9">
    <source>
        <dbReference type="EMBL" id="HIX01724.1"/>
    </source>
</evidence>
<feature type="transmembrane region" description="Helical" evidence="7">
    <location>
        <begin position="1091"/>
        <end position="1109"/>
    </location>
</feature>